<name>A0A9W9ZNZ1_9CNID</name>
<reference evidence="2" key="1">
    <citation type="submission" date="2023-01" db="EMBL/GenBank/DDBJ databases">
        <title>Genome assembly of the deep-sea coral Lophelia pertusa.</title>
        <authorList>
            <person name="Herrera S."/>
            <person name="Cordes E."/>
        </authorList>
    </citation>
    <scope>NUCLEOTIDE SEQUENCE</scope>
    <source>
        <strain evidence="2">USNM1676648</strain>
        <tissue evidence="2">Polyp</tissue>
    </source>
</reference>
<accession>A0A9W9ZNZ1</accession>
<gene>
    <name evidence="2" type="ORF">OS493_017463</name>
</gene>
<evidence type="ECO:0000313" key="3">
    <source>
        <dbReference type="Proteomes" id="UP001163046"/>
    </source>
</evidence>
<feature type="coiled-coil region" evidence="1">
    <location>
        <begin position="25"/>
        <end position="52"/>
    </location>
</feature>
<dbReference type="Proteomes" id="UP001163046">
    <property type="component" value="Unassembled WGS sequence"/>
</dbReference>
<protein>
    <submittedName>
        <fullName evidence="2">Uncharacterized protein</fullName>
    </submittedName>
</protein>
<evidence type="ECO:0000256" key="1">
    <source>
        <dbReference type="SAM" id="Coils"/>
    </source>
</evidence>
<keyword evidence="3" id="KW-1185">Reference proteome</keyword>
<dbReference type="InterPro" id="IPR031591">
    <property type="entry name" value="CCDC106"/>
</dbReference>
<dbReference type="EMBL" id="MU825882">
    <property type="protein sequence ID" value="KAJ7385097.1"/>
    <property type="molecule type" value="Genomic_DNA"/>
</dbReference>
<dbReference type="AlphaFoldDB" id="A0A9W9ZNZ1"/>
<sequence length="159" mass="18812">MDVKDELQATLKQSKKFQDLSNRREAELQKTISAMQRRIDELEGVISGLNLDGVHKRYKRVLKIVQEKRCSLAEAMRQYGVPRNTLRDCIGICELFIVDEEKYERVLGCERDKSWKVSVKQIEMCCRETLKEYRAQSKRLKEEGKLLPFYPGEEFYTRK</sequence>
<comment type="caution">
    <text evidence="2">The sequence shown here is derived from an EMBL/GenBank/DDBJ whole genome shotgun (WGS) entry which is preliminary data.</text>
</comment>
<keyword evidence="1" id="KW-0175">Coiled coil</keyword>
<dbReference type="OrthoDB" id="5984049at2759"/>
<proteinExistence type="predicted"/>
<dbReference type="Pfam" id="PF15794">
    <property type="entry name" value="CCDC106"/>
    <property type="match status" value="1"/>
</dbReference>
<organism evidence="2 3">
    <name type="scientific">Desmophyllum pertusum</name>
    <dbReference type="NCBI Taxonomy" id="174260"/>
    <lineage>
        <taxon>Eukaryota</taxon>
        <taxon>Metazoa</taxon>
        <taxon>Cnidaria</taxon>
        <taxon>Anthozoa</taxon>
        <taxon>Hexacorallia</taxon>
        <taxon>Scleractinia</taxon>
        <taxon>Caryophylliina</taxon>
        <taxon>Caryophylliidae</taxon>
        <taxon>Desmophyllum</taxon>
    </lineage>
</organism>
<evidence type="ECO:0000313" key="2">
    <source>
        <dbReference type="EMBL" id="KAJ7385097.1"/>
    </source>
</evidence>